<dbReference type="AlphaFoldDB" id="A0AAD8YBF4"/>
<evidence type="ECO:0000313" key="1">
    <source>
        <dbReference type="EMBL" id="KAK1742683.1"/>
    </source>
</evidence>
<dbReference type="Gene3D" id="3.80.10.10">
    <property type="entry name" value="Ribonuclease Inhibitor"/>
    <property type="match status" value="1"/>
</dbReference>
<protein>
    <recommendedName>
        <fullName evidence="3">Leucine-rich repeat domain-containing protein</fullName>
    </recommendedName>
</protein>
<organism evidence="1 2">
    <name type="scientific">Skeletonema marinoi</name>
    <dbReference type="NCBI Taxonomy" id="267567"/>
    <lineage>
        <taxon>Eukaryota</taxon>
        <taxon>Sar</taxon>
        <taxon>Stramenopiles</taxon>
        <taxon>Ochrophyta</taxon>
        <taxon>Bacillariophyta</taxon>
        <taxon>Coscinodiscophyceae</taxon>
        <taxon>Thalassiosirophycidae</taxon>
        <taxon>Thalassiosirales</taxon>
        <taxon>Skeletonemataceae</taxon>
        <taxon>Skeletonema</taxon>
        <taxon>Skeletonema marinoi-dohrnii complex</taxon>
    </lineage>
</organism>
<feature type="non-terminal residue" evidence="1">
    <location>
        <position position="159"/>
    </location>
</feature>
<sequence>MAFHCCTSLRSIKLLGVKIIEYGAFHFCFGDTLETIEAAAFQGCSSLRTIKMPSVKAIGRFAFASCRQLTELDLPEGLETIEQSAFQYCQDLKRIAIPLDCMIGINILYSCPKLTTVDVVGGIHNTVASLHLERWRNEMKGEINRINHVLPNTPLKTGA</sequence>
<comment type="caution">
    <text evidence="1">The sequence shown here is derived from an EMBL/GenBank/DDBJ whole genome shotgun (WGS) entry which is preliminary data.</text>
</comment>
<dbReference type="Pfam" id="PF13306">
    <property type="entry name" value="LRR_5"/>
    <property type="match status" value="1"/>
</dbReference>
<proteinExistence type="predicted"/>
<dbReference type="InterPro" id="IPR032675">
    <property type="entry name" value="LRR_dom_sf"/>
</dbReference>
<dbReference type="EMBL" id="JATAAI010000010">
    <property type="protein sequence ID" value="KAK1742683.1"/>
    <property type="molecule type" value="Genomic_DNA"/>
</dbReference>
<accession>A0AAD8YBF4</accession>
<evidence type="ECO:0000313" key="2">
    <source>
        <dbReference type="Proteomes" id="UP001224775"/>
    </source>
</evidence>
<dbReference type="Proteomes" id="UP001224775">
    <property type="component" value="Unassembled WGS sequence"/>
</dbReference>
<dbReference type="SUPFAM" id="SSF52058">
    <property type="entry name" value="L domain-like"/>
    <property type="match status" value="1"/>
</dbReference>
<keyword evidence="2" id="KW-1185">Reference proteome</keyword>
<dbReference type="InterPro" id="IPR053139">
    <property type="entry name" value="Surface_bspA-like"/>
</dbReference>
<evidence type="ECO:0008006" key="3">
    <source>
        <dbReference type="Google" id="ProtNLM"/>
    </source>
</evidence>
<dbReference type="InterPro" id="IPR026906">
    <property type="entry name" value="LRR_5"/>
</dbReference>
<dbReference type="PANTHER" id="PTHR45661">
    <property type="entry name" value="SURFACE ANTIGEN"/>
    <property type="match status" value="1"/>
</dbReference>
<dbReference type="PANTHER" id="PTHR45661:SF3">
    <property type="entry name" value="IG-LIKE DOMAIN-CONTAINING PROTEIN"/>
    <property type="match status" value="1"/>
</dbReference>
<gene>
    <name evidence="1" type="ORF">QTG54_006280</name>
</gene>
<name>A0AAD8YBF4_9STRA</name>
<reference evidence="1" key="1">
    <citation type="submission" date="2023-06" db="EMBL/GenBank/DDBJ databases">
        <title>Survivors Of The Sea: Transcriptome response of Skeletonema marinoi to long-term dormancy.</title>
        <authorList>
            <person name="Pinder M.I.M."/>
            <person name="Kourtchenko O."/>
            <person name="Robertson E.K."/>
            <person name="Larsson T."/>
            <person name="Maumus F."/>
            <person name="Osuna-Cruz C.M."/>
            <person name="Vancaester E."/>
            <person name="Stenow R."/>
            <person name="Vandepoele K."/>
            <person name="Ploug H."/>
            <person name="Bruchert V."/>
            <person name="Godhe A."/>
            <person name="Topel M."/>
        </authorList>
    </citation>
    <scope>NUCLEOTIDE SEQUENCE</scope>
    <source>
        <strain evidence="1">R05AC</strain>
    </source>
</reference>